<dbReference type="EMBL" id="PDEQ01000002">
    <property type="protein sequence ID" value="PEN14441.1"/>
    <property type="molecule type" value="Genomic_DNA"/>
</dbReference>
<gene>
    <name evidence="2" type="ORF">CRI94_05290</name>
</gene>
<feature type="signal peptide" evidence="1">
    <location>
        <begin position="1"/>
        <end position="24"/>
    </location>
</feature>
<organism evidence="2 3">
    <name type="scientific">Longibacter salinarum</name>
    <dbReference type="NCBI Taxonomy" id="1850348"/>
    <lineage>
        <taxon>Bacteria</taxon>
        <taxon>Pseudomonadati</taxon>
        <taxon>Rhodothermota</taxon>
        <taxon>Rhodothermia</taxon>
        <taxon>Rhodothermales</taxon>
        <taxon>Salisaetaceae</taxon>
        <taxon>Longibacter</taxon>
    </lineage>
</organism>
<keyword evidence="1" id="KW-0732">Signal</keyword>
<comment type="caution">
    <text evidence="2">The sequence shown here is derived from an EMBL/GenBank/DDBJ whole genome shotgun (WGS) entry which is preliminary data.</text>
</comment>
<protein>
    <recommendedName>
        <fullName evidence="4">Type 1 periplasmic binding fold superfamily protein</fullName>
    </recommendedName>
</protein>
<dbReference type="RefSeq" id="WP_098074620.1">
    <property type="nucleotide sequence ID" value="NZ_PDEQ01000002.1"/>
</dbReference>
<evidence type="ECO:0000313" key="2">
    <source>
        <dbReference type="EMBL" id="PEN14441.1"/>
    </source>
</evidence>
<evidence type="ECO:0000256" key="1">
    <source>
        <dbReference type="SAM" id="SignalP"/>
    </source>
</evidence>
<dbReference type="Proteomes" id="UP000220102">
    <property type="component" value="Unassembled WGS sequence"/>
</dbReference>
<evidence type="ECO:0000313" key="3">
    <source>
        <dbReference type="Proteomes" id="UP000220102"/>
    </source>
</evidence>
<keyword evidence="3" id="KW-1185">Reference proteome</keyword>
<proteinExistence type="predicted"/>
<accession>A0A2A8D0N6</accession>
<evidence type="ECO:0008006" key="4">
    <source>
        <dbReference type="Google" id="ProtNLM"/>
    </source>
</evidence>
<reference evidence="2 3" key="1">
    <citation type="submission" date="2017-10" db="EMBL/GenBank/DDBJ databases">
        <title>Draft genome of Longibacter Salinarum.</title>
        <authorList>
            <person name="Goh K.M."/>
            <person name="Shamsir M.S."/>
            <person name="Lim S.W."/>
        </authorList>
    </citation>
    <scope>NUCLEOTIDE SEQUENCE [LARGE SCALE GENOMIC DNA]</scope>
    <source>
        <strain evidence="2 3">KCTC 52045</strain>
    </source>
</reference>
<feature type="chain" id="PRO_5013355272" description="Type 1 periplasmic binding fold superfamily protein" evidence="1">
    <location>
        <begin position="25"/>
        <end position="206"/>
    </location>
</feature>
<dbReference type="AlphaFoldDB" id="A0A2A8D0N6"/>
<sequence>MPTNFLSLLRPVLTVVLAIGLFTACDSNEPSDNAGEQEVISNVTLSFDDPATTTAPDVTAEAVFGSGGDLQSVEPIPLTNGISYDVSIELRDRFNDEDITAEIEEEDEEHRFFYRVEDAESGGSPVNGILDISGLDADANGDDLGLTFAAETLSATSGTVYLRVKLRHYEENATLPEDKRNDTIEAPEEPEIVENDVDFTYPLTVN</sequence>
<name>A0A2A8D0N6_9BACT</name>